<organism evidence="2">
    <name type="scientific">bioreactor metagenome</name>
    <dbReference type="NCBI Taxonomy" id="1076179"/>
    <lineage>
        <taxon>unclassified sequences</taxon>
        <taxon>metagenomes</taxon>
        <taxon>ecological metagenomes</taxon>
    </lineage>
</organism>
<gene>
    <name evidence="2" type="ORF">SDC9_211513</name>
</gene>
<dbReference type="AntiFam" id="ANF00076">
    <property type="entry name" value="Shadow ORF (opposite copA)"/>
</dbReference>
<reference evidence="2" key="1">
    <citation type="submission" date="2019-08" db="EMBL/GenBank/DDBJ databases">
        <authorList>
            <person name="Kucharzyk K."/>
            <person name="Murdoch R.W."/>
            <person name="Higgins S."/>
            <person name="Loffler F."/>
        </authorList>
    </citation>
    <scope>NUCLEOTIDE SEQUENCE</scope>
</reference>
<protein>
    <submittedName>
        <fullName evidence="2">Uncharacterized protein</fullName>
    </submittedName>
</protein>
<feature type="compositionally biased region" description="Basic and acidic residues" evidence="1">
    <location>
        <begin position="8"/>
        <end position="23"/>
    </location>
</feature>
<name>A0A645JK58_9ZZZZ</name>
<feature type="compositionally biased region" description="Basic and acidic residues" evidence="1">
    <location>
        <begin position="58"/>
        <end position="73"/>
    </location>
</feature>
<dbReference type="AlphaFoldDB" id="A0A645JK58"/>
<proteinExistence type="predicted"/>
<dbReference type="EMBL" id="VSSQ01143627">
    <property type="protein sequence ID" value="MPN63747.1"/>
    <property type="molecule type" value="Genomic_DNA"/>
</dbReference>
<evidence type="ECO:0000313" key="2">
    <source>
        <dbReference type="EMBL" id="MPN63747.1"/>
    </source>
</evidence>
<evidence type="ECO:0000256" key="1">
    <source>
        <dbReference type="SAM" id="MobiDB-lite"/>
    </source>
</evidence>
<sequence>MQFGVGGEFEHPLRVRSRSREDPANFEAAFGQRSGLVEGDRPDRAQRLKVTAPLEQDAATRRAADSGEERKRH</sequence>
<feature type="region of interest" description="Disordered" evidence="1">
    <location>
        <begin position="1"/>
        <end position="73"/>
    </location>
</feature>
<accession>A0A645JK58</accession>
<comment type="caution">
    <text evidence="2">The sequence shown here is derived from an EMBL/GenBank/DDBJ whole genome shotgun (WGS) entry which is preliminary data.</text>
</comment>